<keyword evidence="3" id="KW-1185">Reference proteome</keyword>
<feature type="non-terminal residue" evidence="2">
    <location>
        <position position="137"/>
    </location>
</feature>
<sequence>EYGNRLDERSKLHKAIKDDEENVPRVDERGRSAGLNRTFGGLPSHLSRTHEKPQSTHGIHSQSVASRPIPLRDLPMIQSSQLIRSQSTIPRPIPLRELPQLIPVPINPLPTPVSFIPVYAIPQVHQAGFLFIAPAQG</sequence>
<feature type="non-terminal residue" evidence="2">
    <location>
        <position position="1"/>
    </location>
</feature>
<feature type="compositionally biased region" description="Basic and acidic residues" evidence="1">
    <location>
        <begin position="1"/>
        <end position="10"/>
    </location>
</feature>
<feature type="compositionally biased region" description="Polar residues" evidence="1">
    <location>
        <begin position="55"/>
        <end position="65"/>
    </location>
</feature>
<evidence type="ECO:0000313" key="3">
    <source>
        <dbReference type="Proteomes" id="UP001432322"/>
    </source>
</evidence>
<protein>
    <submittedName>
        <fullName evidence="2">Uncharacterized protein</fullName>
    </submittedName>
</protein>
<dbReference type="EMBL" id="BTSY01000007">
    <property type="protein sequence ID" value="GMT36584.1"/>
    <property type="molecule type" value="Genomic_DNA"/>
</dbReference>
<gene>
    <name evidence="2" type="ORF">PFISCL1PPCAC_27881</name>
</gene>
<comment type="caution">
    <text evidence="2">The sequence shown here is derived from an EMBL/GenBank/DDBJ whole genome shotgun (WGS) entry which is preliminary data.</text>
</comment>
<name>A0AAV5X0Q5_9BILA</name>
<dbReference type="AlphaFoldDB" id="A0AAV5X0Q5"/>
<organism evidence="2 3">
    <name type="scientific">Pristionchus fissidentatus</name>
    <dbReference type="NCBI Taxonomy" id="1538716"/>
    <lineage>
        <taxon>Eukaryota</taxon>
        <taxon>Metazoa</taxon>
        <taxon>Ecdysozoa</taxon>
        <taxon>Nematoda</taxon>
        <taxon>Chromadorea</taxon>
        <taxon>Rhabditida</taxon>
        <taxon>Rhabditina</taxon>
        <taxon>Diplogasteromorpha</taxon>
        <taxon>Diplogasteroidea</taxon>
        <taxon>Neodiplogasteridae</taxon>
        <taxon>Pristionchus</taxon>
    </lineage>
</organism>
<accession>A0AAV5X0Q5</accession>
<proteinExistence type="predicted"/>
<feature type="region of interest" description="Disordered" evidence="1">
    <location>
        <begin position="1"/>
        <end position="65"/>
    </location>
</feature>
<feature type="compositionally biased region" description="Basic and acidic residues" evidence="1">
    <location>
        <begin position="22"/>
        <end position="31"/>
    </location>
</feature>
<evidence type="ECO:0000256" key="1">
    <source>
        <dbReference type="SAM" id="MobiDB-lite"/>
    </source>
</evidence>
<evidence type="ECO:0000313" key="2">
    <source>
        <dbReference type="EMBL" id="GMT36584.1"/>
    </source>
</evidence>
<reference evidence="2" key="1">
    <citation type="submission" date="2023-10" db="EMBL/GenBank/DDBJ databases">
        <title>Genome assembly of Pristionchus species.</title>
        <authorList>
            <person name="Yoshida K."/>
            <person name="Sommer R.J."/>
        </authorList>
    </citation>
    <scope>NUCLEOTIDE SEQUENCE</scope>
    <source>
        <strain evidence="2">RS5133</strain>
    </source>
</reference>
<dbReference type="Proteomes" id="UP001432322">
    <property type="component" value="Unassembled WGS sequence"/>
</dbReference>